<reference evidence="1 2" key="1">
    <citation type="submission" date="2020-03" db="EMBL/GenBank/DDBJ databases">
        <title>Genomic Encyclopedia of Type Strains, Phase IV (KMG-IV): sequencing the most valuable type-strain genomes for metagenomic binning, comparative biology and taxonomic classification.</title>
        <authorList>
            <person name="Goeker M."/>
        </authorList>
    </citation>
    <scope>NUCLEOTIDE SEQUENCE [LARGE SCALE GENOMIC DNA]</scope>
    <source>
        <strain evidence="1 2">DSM 105722</strain>
    </source>
</reference>
<organism evidence="1 2">
    <name type="scientific">Butyricimonas paravirosa</name>
    <dbReference type="NCBI Taxonomy" id="1472417"/>
    <lineage>
        <taxon>Bacteria</taxon>
        <taxon>Pseudomonadati</taxon>
        <taxon>Bacteroidota</taxon>
        <taxon>Bacteroidia</taxon>
        <taxon>Bacteroidales</taxon>
        <taxon>Odoribacteraceae</taxon>
        <taxon>Butyricimonas</taxon>
    </lineage>
</organism>
<dbReference type="EMBL" id="JAATLI010000012">
    <property type="protein sequence ID" value="NJC19642.1"/>
    <property type="molecule type" value="Genomic_DNA"/>
</dbReference>
<gene>
    <name evidence="1" type="ORF">GGR15_003278</name>
</gene>
<comment type="caution">
    <text evidence="1">The sequence shown here is derived from an EMBL/GenBank/DDBJ whole genome shotgun (WGS) entry which is preliminary data.</text>
</comment>
<sequence length="46" mass="5046">MKNYPPLTPPYTGGETNARSATMFQCSISSPLERGNQKGANLKFKI</sequence>
<proteinExistence type="predicted"/>
<protein>
    <submittedName>
        <fullName evidence="1">Uncharacterized protein</fullName>
    </submittedName>
</protein>
<dbReference type="Proteomes" id="UP000576368">
    <property type="component" value="Unassembled WGS sequence"/>
</dbReference>
<accession>A0A7X5YEH4</accession>
<name>A0A7X5YEH4_9BACT</name>
<evidence type="ECO:0000313" key="2">
    <source>
        <dbReference type="Proteomes" id="UP000576368"/>
    </source>
</evidence>
<dbReference type="AlphaFoldDB" id="A0A7X5YEH4"/>
<evidence type="ECO:0000313" key="1">
    <source>
        <dbReference type="EMBL" id="NJC19642.1"/>
    </source>
</evidence>